<feature type="transmembrane region" description="Helical" evidence="1">
    <location>
        <begin position="99"/>
        <end position="117"/>
    </location>
</feature>
<name>A0A8T2YQ52_POPDE</name>
<evidence type="ECO:0008006" key="4">
    <source>
        <dbReference type="Google" id="ProtNLM"/>
    </source>
</evidence>
<keyword evidence="1" id="KW-0812">Transmembrane</keyword>
<organism evidence="2 3">
    <name type="scientific">Populus deltoides</name>
    <name type="common">Eastern poplar</name>
    <name type="synonym">Eastern cottonwood</name>
    <dbReference type="NCBI Taxonomy" id="3696"/>
    <lineage>
        <taxon>Eukaryota</taxon>
        <taxon>Viridiplantae</taxon>
        <taxon>Streptophyta</taxon>
        <taxon>Embryophyta</taxon>
        <taxon>Tracheophyta</taxon>
        <taxon>Spermatophyta</taxon>
        <taxon>Magnoliopsida</taxon>
        <taxon>eudicotyledons</taxon>
        <taxon>Gunneridae</taxon>
        <taxon>Pentapetalae</taxon>
        <taxon>rosids</taxon>
        <taxon>fabids</taxon>
        <taxon>Malpighiales</taxon>
        <taxon>Salicaceae</taxon>
        <taxon>Saliceae</taxon>
        <taxon>Populus</taxon>
    </lineage>
</organism>
<reference evidence="2" key="1">
    <citation type="journal article" date="2021" name="J. Hered.">
        <title>Genome Assembly of Salicaceae Populus deltoides (Eastern Cottonwood) I-69 Based on Nanopore Sequencing and Hi-C Technologies.</title>
        <authorList>
            <person name="Bai S."/>
            <person name="Wu H."/>
            <person name="Zhang J."/>
            <person name="Pan Z."/>
            <person name="Zhao W."/>
            <person name="Li Z."/>
            <person name="Tong C."/>
        </authorList>
    </citation>
    <scope>NUCLEOTIDE SEQUENCE</scope>
    <source>
        <tissue evidence="2">Leaf</tissue>
    </source>
</reference>
<proteinExistence type="predicted"/>
<evidence type="ECO:0000313" key="3">
    <source>
        <dbReference type="Proteomes" id="UP000807159"/>
    </source>
</evidence>
<feature type="transmembrane region" description="Helical" evidence="1">
    <location>
        <begin position="209"/>
        <end position="229"/>
    </location>
</feature>
<accession>A0A8T2YQ52</accession>
<feature type="transmembrane region" description="Helical" evidence="1">
    <location>
        <begin position="183"/>
        <end position="203"/>
    </location>
</feature>
<dbReference type="EMBL" id="JACEGQ020000005">
    <property type="protein sequence ID" value="KAH8507338.1"/>
    <property type="molecule type" value="Genomic_DNA"/>
</dbReference>
<feature type="transmembrane region" description="Helical" evidence="1">
    <location>
        <begin position="60"/>
        <end position="79"/>
    </location>
</feature>
<sequence length="327" mass="36766">MEIPKTQEQDINNMSICRIREKQREELENLTLATQPIKTFAYFVLAIAQFVQRLFAKNGWLLLLTSVFIGTIGILVITIDGPYQEHVLELVNYLRFGLWWLALGVASSIGLGSRIPLTSILAQIQLEAVLWGIGTALGELPPYFISRAASMSGSKLEVMKEFESSSEEDNTIMATQMKQIKNWLLSHLQYMNFFTILVLASVPNPLFDLAGILCGQFGIPFWKFFLITLTGKAIIKTHIQTAFIISVCNHQLLDLIENEMIRLLSFVPGLATVLPKLVAKLQIIRNKYMAPTPTVSNVAVRCLIESEYIFSYIGWHCALASASKHRV</sequence>
<comment type="caution">
    <text evidence="2">The sequence shown here is derived from an EMBL/GenBank/DDBJ whole genome shotgun (WGS) entry which is preliminary data.</text>
</comment>
<gene>
    <name evidence="2" type="ORF">H0E87_009748</name>
</gene>
<dbReference type="AlphaFoldDB" id="A0A8T2YQ52"/>
<protein>
    <recommendedName>
        <fullName evidence="4">SNARE associated Golgi protein family</fullName>
    </recommendedName>
</protein>
<evidence type="ECO:0000256" key="1">
    <source>
        <dbReference type="SAM" id="Phobius"/>
    </source>
</evidence>
<keyword evidence="1" id="KW-1133">Transmembrane helix</keyword>
<dbReference type="Proteomes" id="UP000807159">
    <property type="component" value="Chromosome 5"/>
</dbReference>
<keyword evidence="1" id="KW-0472">Membrane</keyword>
<evidence type="ECO:0000313" key="2">
    <source>
        <dbReference type="EMBL" id="KAH8507338.1"/>
    </source>
</evidence>
<keyword evidence="3" id="KW-1185">Reference proteome</keyword>